<evidence type="ECO:0000259" key="4">
    <source>
        <dbReference type="Pfam" id="PF08240"/>
    </source>
</evidence>
<keyword evidence="1" id="KW-0479">Metal-binding</keyword>
<accession>A0A7R8W005</accession>
<keyword evidence="3" id="KW-0560">Oxidoreductase</keyword>
<dbReference type="Pfam" id="PF08240">
    <property type="entry name" value="ADH_N"/>
    <property type="match status" value="1"/>
</dbReference>
<reference evidence="5" key="1">
    <citation type="submission" date="2020-11" db="EMBL/GenBank/DDBJ databases">
        <authorList>
            <person name="Tran Van P."/>
        </authorList>
    </citation>
    <scope>NUCLEOTIDE SEQUENCE</scope>
</reference>
<dbReference type="SUPFAM" id="SSF50129">
    <property type="entry name" value="GroES-like"/>
    <property type="match status" value="1"/>
</dbReference>
<evidence type="ECO:0000313" key="5">
    <source>
        <dbReference type="EMBL" id="CAD7206169.1"/>
    </source>
</evidence>
<dbReference type="InterPro" id="IPR011032">
    <property type="entry name" value="GroES-like_sf"/>
</dbReference>
<dbReference type="InterPro" id="IPR013154">
    <property type="entry name" value="ADH-like_N"/>
</dbReference>
<dbReference type="PANTHER" id="PTHR43401">
    <property type="entry name" value="L-THREONINE 3-DEHYDROGENASE"/>
    <property type="match status" value="1"/>
</dbReference>
<dbReference type="Gene3D" id="3.90.180.10">
    <property type="entry name" value="Medium-chain alcohol dehydrogenases, catalytic domain"/>
    <property type="match status" value="1"/>
</dbReference>
<dbReference type="InterPro" id="IPR050129">
    <property type="entry name" value="Zn_alcohol_dh"/>
</dbReference>
<name>A0A7R8W005_TIMDO</name>
<dbReference type="PANTHER" id="PTHR43401:SF2">
    <property type="entry name" value="L-THREONINE 3-DEHYDROGENASE"/>
    <property type="match status" value="1"/>
</dbReference>
<dbReference type="InterPro" id="IPR002328">
    <property type="entry name" value="ADH_Zn_CS"/>
</dbReference>
<sequence length="111" mass="11796">MFVSSVQGSFPVRETSPVTLGHEFSGVAHVVGEEVTNIAVGDNIAVDPNSGCGTCTPCHGGQYHFCNEGGINDTIGLFHDGGWSEFCAVPAVQVYKLPQNINLKQGERMDN</sequence>
<keyword evidence="2" id="KW-0862">Zinc</keyword>
<gene>
    <name evidence="5" type="ORF">TDIB3V08_LOCUS12318</name>
</gene>
<dbReference type="EMBL" id="OA579459">
    <property type="protein sequence ID" value="CAD7206169.1"/>
    <property type="molecule type" value="Genomic_DNA"/>
</dbReference>
<evidence type="ECO:0000256" key="3">
    <source>
        <dbReference type="ARBA" id="ARBA00023002"/>
    </source>
</evidence>
<dbReference type="GO" id="GO:0008270">
    <property type="term" value="F:zinc ion binding"/>
    <property type="evidence" value="ECO:0007669"/>
    <property type="project" value="InterPro"/>
</dbReference>
<proteinExistence type="predicted"/>
<feature type="domain" description="Alcohol dehydrogenase-like N-terminal" evidence="4">
    <location>
        <begin position="7"/>
        <end position="99"/>
    </location>
</feature>
<protein>
    <recommendedName>
        <fullName evidence="4">Alcohol dehydrogenase-like N-terminal domain-containing protein</fullName>
    </recommendedName>
</protein>
<dbReference type="AlphaFoldDB" id="A0A7R8W005"/>
<dbReference type="PROSITE" id="PS00059">
    <property type="entry name" value="ADH_ZINC"/>
    <property type="match status" value="1"/>
</dbReference>
<organism evidence="5">
    <name type="scientific">Timema douglasi</name>
    <name type="common">Walking stick</name>
    <dbReference type="NCBI Taxonomy" id="61478"/>
    <lineage>
        <taxon>Eukaryota</taxon>
        <taxon>Metazoa</taxon>
        <taxon>Ecdysozoa</taxon>
        <taxon>Arthropoda</taxon>
        <taxon>Hexapoda</taxon>
        <taxon>Insecta</taxon>
        <taxon>Pterygota</taxon>
        <taxon>Neoptera</taxon>
        <taxon>Polyneoptera</taxon>
        <taxon>Phasmatodea</taxon>
        <taxon>Timematodea</taxon>
        <taxon>Timematoidea</taxon>
        <taxon>Timematidae</taxon>
        <taxon>Timema</taxon>
    </lineage>
</organism>
<evidence type="ECO:0000256" key="1">
    <source>
        <dbReference type="ARBA" id="ARBA00022723"/>
    </source>
</evidence>
<dbReference type="GO" id="GO:0016491">
    <property type="term" value="F:oxidoreductase activity"/>
    <property type="evidence" value="ECO:0007669"/>
    <property type="project" value="UniProtKB-KW"/>
</dbReference>
<evidence type="ECO:0000256" key="2">
    <source>
        <dbReference type="ARBA" id="ARBA00022833"/>
    </source>
</evidence>